<proteinExistence type="predicted"/>
<reference evidence="2 3" key="1">
    <citation type="submission" date="2015-11" db="EMBL/GenBank/DDBJ databases">
        <title>Expanding the genomic diversity of Burkholderia species for the development of highly accurate diagnostics.</title>
        <authorList>
            <person name="Sahl J."/>
            <person name="Keim P."/>
            <person name="Wagner D."/>
        </authorList>
    </citation>
    <scope>NUCLEOTIDE SEQUENCE [LARGE SCALE GENOMIC DNA]</scope>
    <source>
        <strain evidence="2 3">MSMB2167WGS</strain>
    </source>
</reference>
<dbReference type="Proteomes" id="UP000062998">
    <property type="component" value="Unassembled WGS sequence"/>
</dbReference>
<feature type="region of interest" description="Disordered" evidence="1">
    <location>
        <begin position="1"/>
        <end position="39"/>
    </location>
</feature>
<comment type="caution">
    <text evidence="2">The sequence shown here is derived from an EMBL/GenBank/DDBJ whole genome shotgun (WGS) entry which is preliminary data.</text>
</comment>
<dbReference type="AlphaFoldDB" id="A0A107FAQ1"/>
<evidence type="ECO:0000256" key="1">
    <source>
        <dbReference type="SAM" id="MobiDB-lite"/>
    </source>
</evidence>
<gene>
    <name evidence="2" type="ORF">WL73_17700</name>
</gene>
<protein>
    <submittedName>
        <fullName evidence="2">Uncharacterized protein</fullName>
    </submittedName>
</protein>
<dbReference type="RefSeq" id="WP_059964039.1">
    <property type="nucleotide sequence ID" value="NZ_CP013464.1"/>
</dbReference>
<organism evidence="2 3">
    <name type="scientific">Burkholderia ubonensis</name>
    <dbReference type="NCBI Taxonomy" id="101571"/>
    <lineage>
        <taxon>Bacteria</taxon>
        <taxon>Pseudomonadati</taxon>
        <taxon>Pseudomonadota</taxon>
        <taxon>Betaproteobacteria</taxon>
        <taxon>Burkholderiales</taxon>
        <taxon>Burkholderiaceae</taxon>
        <taxon>Burkholderia</taxon>
        <taxon>Burkholderia cepacia complex</taxon>
    </lineage>
</organism>
<name>A0A107FAQ1_9BURK</name>
<feature type="compositionally biased region" description="Polar residues" evidence="1">
    <location>
        <begin position="1"/>
        <end position="10"/>
    </location>
</feature>
<dbReference type="EMBL" id="LPIX01000065">
    <property type="protein sequence ID" value="KWE00816.1"/>
    <property type="molecule type" value="Genomic_DNA"/>
</dbReference>
<evidence type="ECO:0000313" key="2">
    <source>
        <dbReference type="EMBL" id="KWE00816.1"/>
    </source>
</evidence>
<evidence type="ECO:0000313" key="3">
    <source>
        <dbReference type="Proteomes" id="UP000062998"/>
    </source>
</evidence>
<sequence length="76" mass="8099">MSFAASSHSSGLARFLPNRPSPVRPSHAPSSFKRRSQAAPRAPGIHHVVSALVALPCSAASRIDFAQVWRVGGWLP</sequence>
<accession>A0A107FAQ1</accession>